<reference evidence="5 6" key="1">
    <citation type="submission" date="2016-10" db="EMBL/GenBank/DDBJ databases">
        <authorList>
            <person name="de Groot N.N."/>
        </authorList>
    </citation>
    <scope>NUCLEOTIDE SEQUENCE [LARGE SCALE GENOMIC DNA]</scope>
    <source>
        <strain evidence="5 6">DSM 2179</strain>
    </source>
</reference>
<dbReference type="RefSeq" id="WP_091834789.1">
    <property type="nucleotide sequence ID" value="NZ_FNZK01000022.1"/>
</dbReference>
<evidence type="ECO:0000313" key="6">
    <source>
        <dbReference type="Proteomes" id="UP000199662"/>
    </source>
</evidence>
<gene>
    <name evidence="5" type="ORF">SAMN05660742_12247</name>
</gene>
<dbReference type="SUPFAM" id="SSF46565">
    <property type="entry name" value="Chaperone J-domain"/>
    <property type="match status" value="1"/>
</dbReference>
<feature type="region of interest" description="Disordered" evidence="3">
    <location>
        <begin position="66"/>
        <end position="91"/>
    </location>
</feature>
<protein>
    <submittedName>
        <fullName evidence="5">DnaJ domain-containing protein</fullName>
    </submittedName>
</protein>
<feature type="compositionally biased region" description="Polar residues" evidence="3">
    <location>
        <begin position="124"/>
        <end position="133"/>
    </location>
</feature>
<evidence type="ECO:0000256" key="2">
    <source>
        <dbReference type="ARBA" id="ARBA00023186"/>
    </source>
</evidence>
<evidence type="ECO:0000313" key="5">
    <source>
        <dbReference type="EMBL" id="SEJ89507.1"/>
    </source>
</evidence>
<dbReference type="EMBL" id="FNZK01000022">
    <property type="protein sequence ID" value="SEJ89507.1"/>
    <property type="molecule type" value="Genomic_DNA"/>
</dbReference>
<dbReference type="PANTHER" id="PTHR44145:SF3">
    <property type="entry name" value="DNAJ HOMOLOG SUBFAMILY A MEMBER 3, MITOCHONDRIAL"/>
    <property type="match status" value="1"/>
</dbReference>
<dbReference type="PRINTS" id="PR00625">
    <property type="entry name" value="JDOMAIN"/>
</dbReference>
<dbReference type="Pfam" id="PF00226">
    <property type="entry name" value="DnaJ"/>
    <property type="match status" value="1"/>
</dbReference>
<dbReference type="CDD" id="cd06257">
    <property type="entry name" value="DnaJ"/>
    <property type="match status" value="1"/>
</dbReference>
<evidence type="ECO:0000259" key="4">
    <source>
        <dbReference type="PROSITE" id="PS50076"/>
    </source>
</evidence>
<accession>A0A1H7CLQ7</accession>
<keyword evidence="1" id="KW-0235">DNA replication</keyword>
<dbReference type="Proteomes" id="UP000199662">
    <property type="component" value="Unassembled WGS sequence"/>
</dbReference>
<feature type="region of interest" description="Disordered" evidence="3">
    <location>
        <begin position="114"/>
        <end position="147"/>
    </location>
</feature>
<feature type="domain" description="J" evidence="4">
    <location>
        <begin position="3"/>
        <end position="68"/>
    </location>
</feature>
<dbReference type="AlphaFoldDB" id="A0A1H7CLQ7"/>
<name>A0A1H7CLQ7_9FIRM</name>
<dbReference type="InterPro" id="IPR001623">
    <property type="entry name" value="DnaJ_domain"/>
</dbReference>
<organism evidence="5 6">
    <name type="scientific">Propionispira arboris</name>
    <dbReference type="NCBI Taxonomy" id="84035"/>
    <lineage>
        <taxon>Bacteria</taxon>
        <taxon>Bacillati</taxon>
        <taxon>Bacillota</taxon>
        <taxon>Negativicutes</taxon>
        <taxon>Selenomonadales</taxon>
        <taxon>Selenomonadaceae</taxon>
        <taxon>Propionispira</taxon>
    </lineage>
</organism>
<dbReference type="InterPro" id="IPR051938">
    <property type="entry name" value="Apopto_cytoskel_mod"/>
</dbReference>
<dbReference type="PANTHER" id="PTHR44145">
    <property type="entry name" value="DNAJ HOMOLOG SUBFAMILY A MEMBER 3, MITOCHONDRIAL"/>
    <property type="match status" value="1"/>
</dbReference>
<dbReference type="STRING" id="84035.SAMN05660742_12247"/>
<sequence length="147" mass="16900">MNNFYEVLEVDSGASAEAIKKNYRRLSKKYHPDLNQGNKIAEKRFKEITEAYSVLSSVEKRLEYDKKNATSAEKQQHRTAEKKQKIQPDSMDGFDIGNVRMQFGNFFGFDPKNKTKSGNFAGGTKNQSKNPLDTSDIFEDFFKPKKK</sequence>
<feature type="compositionally biased region" description="Basic and acidic residues" evidence="3">
    <location>
        <begin position="66"/>
        <end position="86"/>
    </location>
</feature>
<dbReference type="GO" id="GO:0006260">
    <property type="term" value="P:DNA replication"/>
    <property type="evidence" value="ECO:0007669"/>
    <property type="project" value="UniProtKB-KW"/>
</dbReference>
<dbReference type="PROSITE" id="PS50076">
    <property type="entry name" value="DNAJ_2"/>
    <property type="match status" value="1"/>
</dbReference>
<keyword evidence="6" id="KW-1185">Reference proteome</keyword>
<dbReference type="SMART" id="SM00271">
    <property type="entry name" value="DnaJ"/>
    <property type="match status" value="1"/>
</dbReference>
<dbReference type="InterPro" id="IPR036869">
    <property type="entry name" value="J_dom_sf"/>
</dbReference>
<evidence type="ECO:0000256" key="1">
    <source>
        <dbReference type="ARBA" id="ARBA00022705"/>
    </source>
</evidence>
<keyword evidence="2" id="KW-0143">Chaperone</keyword>
<evidence type="ECO:0000256" key="3">
    <source>
        <dbReference type="SAM" id="MobiDB-lite"/>
    </source>
</evidence>
<dbReference type="Gene3D" id="1.10.287.110">
    <property type="entry name" value="DnaJ domain"/>
    <property type="match status" value="1"/>
</dbReference>
<proteinExistence type="predicted"/>